<gene>
    <name evidence="2" type="ORF">DFP72DRAFT_1065886</name>
</gene>
<feature type="region of interest" description="Disordered" evidence="1">
    <location>
        <begin position="44"/>
        <end position="175"/>
    </location>
</feature>
<reference evidence="2 3" key="1">
    <citation type="submission" date="2020-07" db="EMBL/GenBank/DDBJ databases">
        <title>Comparative genomics of pyrophilous fungi reveals a link between fire events and developmental genes.</title>
        <authorList>
            <consortium name="DOE Joint Genome Institute"/>
            <person name="Steindorff A.S."/>
            <person name="Carver A."/>
            <person name="Calhoun S."/>
            <person name="Stillman K."/>
            <person name="Liu H."/>
            <person name="Lipzen A."/>
            <person name="Pangilinan J."/>
            <person name="Labutti K."/>
            <person name="Bruns T.D."/>
            <person name="Grigoriev I.V."/>
        </authorList>
    </citation>
    <scope>NUCLEOTIDE SEQUENCE [LARGE SCALE GENOMIC DNA]</scope>
    <source>
        <strain evidence="2 3">CBS 144469</strain>
    </source>
</reference>
<feature type="compositionally biased region" description="Low complexity" evidence="1">
    <location>
        <begin position="104"/>
        <end position="122"/>
    </location>
</feature>
<feature type="compositionally biased region" description="Low complexity" evidence="1">
    <location>
        <begin position="74"/>
        <end position="89"/>
    </location>
</feature>
<dbReference type="EMBL" id="JACGCI010000023">
    <property type="protein sequence ID" value="KAF6757049.1"/>
    <property type="molecule type" value="Genomic_DNA"/>
</dbReference>
<accession>A0A8H6I312</accession>
<feature type="compositionally biased region" description="Low complexity" evidence="1">
    <location>
        <begin position="129"/>
        <end position="140"/>
    </location>
</feature>
<protein>
    <submittedName>
        <fullName evidence="2">Uncharacterized protein</fullName>
    </submittedName>
</protein>
<evidence type="ECO:0000313" key="3">
    <source>
        <dbReference type="Proteomes" id="UP000521943"/>
    </source>
</evidence>
<evidence type="ECO:0000313" key="2">
    <source>
        <dbReference type="EMBL" id="KAF6757049.1"/>
    </source>
</evidence>
<sequence length="175" mass="18695">MLLSALGSRWMDQSHESHEIVLLQESQDNGRDFQLLSKLARAPCKTLAGQKGGNPSPRALHRPQQKPQRRTKVAKAPAEAAPAPAASKKSSLKRKSDANDDAPTKAAKATTTTATEEAVKAPSPKKSKTTATSSPAAKPRVPAKPPTGLELRKHQRKTAEAIEKAKGPPFEEKTG</sequence>
<evidence type="ECO:0000256" key="1">
    <source>
        <dbReference type="SAM" id="MobiDB-lite"/>
    </source>
</evidence>
<comment type="caution">
    <text evidence="2">The sequence shown here is derived from an EMBL/GenBank/DDBJ whole genome shotgun (WGS) entry which is preliminary data.</text>
</comment>
<feature type="compositionally biased region" description="Basic residues" evidence="1">
    <location>
        <begin position="59"/>
        <end position="73"/>
    </location>
</feature>
<proteinExistence type="predicted"/>
<dbReference type="AlphaFoldDB" id="A0A8H6I312"/>
<dbReference type="Proteomes" id="UP000521943">
    <property type="component" value="Unassembled WGS sequence"/>
</dbReference>
<organism evidence="2 3">
    <name type="scientific">Ephemerocybe angulata</name>
    <dbReference type="NCBI Taxonomy" id="980116"/>
    <lineage>
        <taxon>Eukaryota</taxon>
        <taxon>Fungi</taxon>
        <taxon>Dikarya</taxon>
        <taxon>Basidiomycota</taxon>
        <taxon>Agaricomycotina</taxon>
        <taxon>Agaricomycetes</taxon>
        <taxon>Agaricomycetidae</taxon>
        <taxon>Agaricales</taxon>
        <taxon>Agaricineae</taxon>
        <taxon>Psathyrellaceae</taxon>
        <taxon>Ephemerocybe</taxon>
    </lineage>
</organism>
<feature type="compositionally biased region" description="Basic and acidic residues" evidence="1">
    <location>
        <begin position="157"/>
        <end position="175"/>
    </location>
</feature>
<keyword evidence="3" id="KW-1185">Reference proteome</keyword>
<name>A0A8H6I312_9AGAR</name>